<accession>A0A5B6X5I7</accession>
<evidence type="ECO:0000313" key="2">
    <source>
        <dbReference type="Proteomes" id="UP000325315"/>
    </source>
</evidence>
<gene>
    <name evidence="1" type="ORF">EPI10_032034</name>
</gene>
<organism evidence="1 2">
    <name type="scientific">Gossypium australe</name>
    <dbReference type="NCBI Taxonomy" id="47621"/>
    <lineage>
        <taxon>Eukaryota</taxon>
        <taxon>Viridiplantae</taxon>
        <taxon>Streptophyta</taxon>
        <taxon>Embryophyta</taxon>
        <taxon>Tracheophyta</taxon>
        <taxon>Spermatophyta</taxon>
        <taxon>Magnoliopsida</taxon>
        <taxon>eudicotyledons</taxon>
        <taxon>Gunneridae</taxon>
        <taxon>Pentapetalae</taxon>
        <taxon>rosids</taxon>
        <taxon>malvids</taxon>
        <taxon>Malvales</taxon>
        <taxon>Malvaceae</taxon>
        <taxon>Malvoideae</taxon>
        <taxon>Gossypium</taxon>
    </lineage>
</organism>
<protein>
    <submittedName>
        <fullName evidence="1">Uncharacterized protein</fullName>
    </submittedName>
</protein>
<proteinExistence type="predicted"/>
<dbReference type="AlphaFoldDB" id="A0A5B6X5I7"/>
<sequence>MRVNDQQITFNVFNAMKCANTDKECHAIEIVDTIISIKFNHIVPYMSPRGPNHTLESCRD</sequence>
<name>A0A5B6X5I7_9ROSI</name>
<dbReference type="EMBL" id="SMMG02000001">
    <property type="protein sequence ID" value="KAA3488265.1"/>
    <property type="molecule type" value="Genomic_DNA"/>
</dbReference>
<keyword evidence="2" id="KW-1185">Reference proteome</keyword>
<evidence type="ECO:0000313" key="1">
    <source>
        <dbReference type="EMBL" id="KAA3488265.1"/>
    </source>
</evidence>
<reference evidence="2" key="1">
    <citation type="journal article" date="2019" name="Plant Biotechnol. J.">
        <title>Genome sequencing of the Australian wild diploid species Gossypium australe highlights disease resistance and delayed gland morphogenesis.</title>
        <authorList>
            <person name="Cai Y."/>
            <person name="Cai X."/>
            <person name="Wang Q."/>
            <person name="Wang P."/>
            <person name="Zhang Y."/>
            <person name="Cai C."/>
            <person name="Xu Y."/>
            <person name="Wang K."/>
            <person name="Zhou Z."/>
            <person name="Wang C."/>
            <person name="Geng S."/>
            <person name="Li B."/>
            <person name="Dong Q."/>
            <person name="Hou Y."/>
            <person name="Wang H."/>
            <person name="Ai P."/>
            <person name="Liu Z."/>
            <person name="Yi F."/>
            <person name="Sun M."/>
            <person name="An G."/>
            <person name="Cheng J."/>
            <person name="Zhang Y."/>
            <person name="Shi Q."/>
            <person name="Xie Y."/>
            <person name="Shi X."/>
            <person name="Chang Y."/>
            <person name="Huang F."/>
            <person name="Chen Y."/>
            <person name="Hong S."/>
            <person name="Mi L."/>
            <person name="Sun Q."/>
            <person name="Zhang L."/>
            <person name="Zhou B."/>
            <person name="Peng R."/>
            <person name="Zhang X."/>
            <person name="Liu F."/>
        </authorList>
    </citation>
    <scope>NUCLEOTIDE SEQUENCE [LARGE SCALE GENOMIC DNA]</scope>
    <source>
        <strain evidence="2">cv. PA1801</strain>
    </source>
</reference>
<dbReference type="Proteomes" id="UP000325315">
    <property type="component" value="Unassembled WGS sequence"/>
</dbReference>
<comment type="caution">
    <text evidence="1">The sequence shown here is derived from an EMBL/GenBank/DDBJ whole genome shotgun (WGS) entry which is preliminary data.</text>
</comment>